<dbReference type="EMBL" id="VJMH01005179">
    <property type="protein sequence ID" value="KAF0699410.1"/>
    <property type="molecule type" value="Genomic_DNA"/>
</dbReference>
<dbReference type="InterPro" id="IPR010987">
    <property type="entry name" value="Glutathione-S-Trfase_C-like"/>
</dbReference>
<evidence type="ECO:0000256" key="12">
    <source>
        <dbReference type="SAM" id="MobiDB-lite"/>
    </source>
</evidence>
<keyword evidence="10" id="KW-0413">Isomerase</keyword>
<feature type="region of interest" description="Disordered" evidence="12">
    <location>
        <begin position="1"/>
        <end position="43"/>
    </location>
</feature>
<gene>
    <name evidence="16" type="primary">Aste57867_10018</name>
    <name evidence="15" type="ORF">As57867_009979</name>
    <name evidence="16" type="ORF">ASTE57867_10018</name>
</gene>
<name>A0A485KPY5_9STRA</name>
<dbReference type="PROSITE" id="PS50404">
    <property type="entry name" value="GST_NTER"/>
    <property type="match status" value="1"/>
</dbReference>
<reference evidence="15" key="2">
    <citation type="submission" date="2019-06" db="EMBL/GenBank/DDBJ databases">
        <title>Genomics analysis of Aphanomyces spp. identifies a new class of oomycete effector associated with host adaptation.</title>
        <authorList>
            <person name="Gaulin E."/>
        </authorList>
    </citation>
    <scope>NUCLEOTIDE SEQUENCE</scope>
    <source>
        <strain evidence="15">CBS 578.67</strain>
    </source>
</reference>
<evidence type="ECO:0000256" key="4">
    <source>
        <dbReference type="ARBA" id="ARBA00004671"/>
    </source>
</evidence>
<dbReference type="GO" id="GO:0016034">
    <property type="term" value="F:maleylacetoacetate isomerase activity"/>
    <property type="evidence" value="ECO:0007669"/>
    <property type="project" value="UniProtKB-EC"/>
</dbReference>
<dbReference type="PANTHER" id="PTHR42673:SF4">
    <property type="entry name" value="MALEYLACETOACETATE ISOMERASE"/>
    <property type="match status" value="1"/>
</dbReference>
<dbReference type="GO" id="GO:0006749">
    <property type="term" value="P:glutathione metabolic process"/>
    <property type="evidence" value="ECO:0007669"/>
    <property type="project" value="TreeGrafter"/>
</dbReference>
<proteinExistence type="inferred from homology"/>
<evidence type="ECO:0000256" key="8">
    <source>
        <dbReference type="ARBA" id="ARBA00022878"/>
    </source>
</evidence>
<evidence type="ECO:0000313" key="15">
    <source>
        <dbReference type="EMBL" id="KAF0699410.1"/>
    </source>
</evidence>
<comment type="subcellular location">
    <subcellularLocation>
        <location evidence="3">Cytoplasm</location>
    </subcellularLocation>
</comment>
<feature type="domain" description="GST C-terminal" evidence="14">
    <location>
        <begin position="126"/>
        <end position="254"/>
    </location>
</feature>
<dbReference type="GO" id="GO:0006559">
    <property type="term" value="P:L-phenylalanine catabolic process"/>
    <property type="evidence" value="ECO:0007669"/>
    <property type="project" value="UniProtKB-KW"/>
</dbReference>
<dbReference type="InterPro" id="IPR040079">
    <property type="entry name" value="Glutathione_S-Trfase"/>
</dbReference>
<dbReference type="Proteomes" id="UP000332933">
    <property type="component" value="Unassembled WGS sequence"/>
</dbReference>
<dbReference type="SFLD" id="SFLDG00358">
    <property type="entry name" value="Main_(cytGST)"/>
    <property type="match status" value="1"/>
</dbReference>
<dbReference type="InterPro" id="IPR034333">
    <property type="entry name" value="GST_Zeta_N"/>
</dbReference>
<dbReference type="Gene3D" id="3.40.30.10">
    <property type="entry name" value="Glutaredoxin"/>
    <property type="match status" value="1"/>
</dbReference>
<dbReference type="OrthoDB" id="202840at2759"/>
<evidence type="ECO:0000256" key="2">
    <source>
        <dbReference type="ARBA" id="ARBA00001955"/>
    </source>
</evidence>
<dbReference type="SFLD" id="SFLDS00019">
    <property type="entry name" value="Glutathione_Transferase_(cytos"/>
    <property type="match status" value="1"/>
</dbReference>
<keyword evidence="8" id="KW-0828">Tyrosine catabolism</keyword>
<sequence length="254" mass="27971">MPKEGDSRSPRKHAGDEPSSPSKKAKVGSPTKASSPRKGHGAKLHSYWRSSCSWRVRIALALKNIHYDYVPVNLLKGEQVGDEFAAVNPNKRVPTLEIDGHILNQSGAIIEYLDETHPSPALLPKDAFARAQVRNLCGIIGCDIQPVQNLAVLKRAALKLPESEHAGEKAAWGREWIERGFDVLEEELQKTAGTYCFGDIITMADLYLDPQVYNANRFKVDMAKYPTIARIQATLAAHPAFVAAHPSKQPDATE</sequence>
<keyword evidence="7" id="KW-0808">Transferase</keyword>
<feature type="domain" description="GST N-terminal" evidence="13">
    <location>
        <begin position="40"/>
        <end position="121"/>
    </location>
</feature>
<evidence type="ECO:0000313" key="16">
    <source>
        <dbReference type="EMBL" id="VFT86896.1"/>
    </source>
</evidence>
<dbReference type="GO" id="GO:0005737">
    <property type="term" value="C:cytoplasm"/>
    <property type="evidence" value="ECO:0007669"/>
    <property type="project" value="UniProtKB-SubCell"/>
</dbReference>
<evidence type="ECO:0000256" key="7">
    <source>
        <dbReference type="ARBA" id="ARBA00022679"/>
    </source>
</evidence>
<reference evidence="16 17" key="1">
    <citation type="submission" date="2019-03" db="EMBL/GenBank/DDBJ databases">
        <authorList>
            <person name="Gaulin E."/>
            <person name="Dumas B."/>
        </authorList>
    </citation>
    <scope>NUCLEOTIDE SEQUENCE [LARGE SCALE GENOMIC DNA]</scope>
    <source>
        <strain evidence="16">CBS 568.67</strain>
    </source>
</reference>
<organism evidence="16 17">
    <name type="scientific">Aphanomyces stellatus</name>
    <dbReference type="NCBI Taxonomy" id="120398"/>
    <lineage>
        <taxon>Eukaryota</taxon>
        <taxon>Sar</taxon>
        <taxon>Stramenopiles</taxon>
        <taxon>Oomycota</taxon>
        <taxon>Saprolegniomycetes</taxon>
        <taxon>Saprolegniales</taxon>
        <taxon>Verrucalvaceae</taxon>
        <taxon>Aphanomyces</taxon>
    </lineage>
</organism>
<keyword evidence="9" id="KW-0585">Phenylalanine catabolism</keyword>
<dbReference type="GO" id="GO:0004364">
    <property type="term" value="F:glutathione transferase activity"/>
    <property type="evidence" value="ECO:0007669"/>
    <property type="project" value="UniProtKB-EC"/>
</dbReference>
<dbReference type="InterPro" id="IPR036249">
    <property type="entry name" value="Thioredoxin-like_sf"/>
</dbReference>
<evidence type="ECO:0000256" key="3">
    <source>
        <dbReference type="ARBA" id="ARBA00004496"/>
    </source>
</evidence>
<dbReference type="AlphaFoldDB" id="A0A485KPY5"/>
<dbReference type="InterPro" id="IPR005955">
    <property type="entry name" value="GST_Zeta"/>
</dbReference>
<keyword evidence="6" id="KW-0963">Cytoplasm</keyword>
<evidence type="ECO:0000256" key="10">
    <source>
        <dbReference type="ARBA" id="ARBA00023235"/>
    </source>
</evidence>
<comment type="pathway">
    <text evidence="4">Amino-acid degradation; L-phenylalanine degradation; acetoacetate and fumarate from L-phenylalanine: step 5/6.</text>
</comment>
<dbReference type="CDD" id="cd03191">
    <property type="entry name" value="GST_C_Zeta"/>
    <property type="match status" value="1"/>
</dbReference>
<protein>
    <submittedName>
        <fullName evidence="16">Aste57867_10018 protein</fullName>
    </submittedName>
</protein>
<dbReference type="InterPro" id="IPR034330">
    <property type="entry name" value="GST_Zeta_C"/>
</dbReference>
<dbReference type="SUPFAM" id="SSF47616">
    <property type="entry name" value="GST C-terminal domain-like"/>
    <property type="match status" value="1"/>
</dbReference>
<dbReference type="EMBL" id="CAADRA010005200">
    <property type="protein sequence ID" value="VFT86896.1"/>
    <property type="molecule type" value="Genomic_DNA"/>
</dbReference>
<dbReference type="Pfam" id="PF02798">
    <property type="entry name" value="GST_N"/>
    <property type="match status" value="1"/>
</dbReference>
<evidence type="ECO:0000256" key="11">
    <source>
        <dbReference type="ARBA" id="ARBA00047960"/>
    </source>
</evidence>
<accession>A0A485KPY5</accession>
<evidence type="ECO:0000313" key="17">
    <source>
        <dbReference type="Proteomes" id="UP000332933"/>
    </source>
</evidence>
<comment type="catalytic activity">
    <reaction evidence="11">
        <text>RX + glutathione = an S-substituted glutathione + a halide anion + H(+)</text>
        <dbReference type="Rhea" id="RHEA:16437"/>
        <dbReference type="ChEBI" id="CHEBI:15378"/>
        <dbReference type="ChEBI" id="CHEBI:16042"/>
        <dbReference type="ChEBI" id="CHEBI:17792"/>
        <dbReference type="ChEBI" id="CHEBI:57925"/>
        <dbReference type="ChEBI" id="CHEBI:90779"/>
        <dbReference type="EC" id="2.5.1.18"/>
    </reaction>
</comment>
<dbReference type="GO" id="GO:0006572">
    <property type="term" value="P:L-tyrosine catabolic process"/>
    <property type="evidence" value="ECO:0007669"/>
    <property type="project" value="UniProtKB-KW"/>
</dbReference>
<comment type="similarity">
    <text evidence="5">Belongs to the GST superfamily. Zeta family.</text>
</comment>
<dbReference type="FunFam" id="3.40.30.10:FF:000041">
    <property type="entry name" value="Maleylacetoacetate isomerase isoform 1"/>
    <property type="match status" value="1"/>
</dbReference>
<evidence type="ECO:0000256" key="5">
    <source>
        <dbReference type="ARBA" id="ARBA00010007"/>
    </source>
</evidence>
<evidence type="ECO:0000256" key="6">
    <source>
        <dbReference type="ARBA" id="ARBA00022490"/>
    </source>
</evidence>
<dbReference type="CDD" id="cd03042">
    <property type="entry name" value="GST_N_Zeta"/>
    <property type="match status" value="1"/>
</dbReference>
<comment type="cofactor">
    <cofactor evidence="2">
        <name>glutathione</name>
        <dbReference type="ChEBI" id="CHEBI:57925"/>
    </cofactor>
</comment>
<dbReference type="NCBIfam" id="TIGR01262">
    <property type="entry name" value="maiA"/>
    <property type="match status" value="1"/>
</dbReference>
<dbReference type="FunFam" id="1.20.1050.10:FF:000010">
    <property type="entry name" value="Maleylacetoacetate isomerase isoform 1"/>
    <property type="match status" value="1"/>
</dbReference>
<feature type="compositionally biased region" description="Basic and acidic residues" evidence="12">
    <location>
        <begin position="1"/>
        <end position="16"/>
    </location>
</feature>
<dbReference type="PANTHER" id="PTHR42673">
    <property type="entry name" value="MALEYLACETOACETATE ISOMERASE"/>
    <property type="match status" value="1"/>
</dbReference>
<keyword evidence="17" id="KW-1185">Reference proteome</keyword>
<evidence type="ECO:0000256" key="9">
    <source>
        <dbReference type="ARBA" id="ARBA00023232"/>
    </source>
</evidence>
<evidence type="ECO:0000259" key="14">
    <source>
        <dbReference type="PROSITE" id="PS50405"/>
    </source>
</evidence>
<dbReference type="PROSITE" id="PS50405">
    <property type="entry name" value="GST_CTER"/>
    <property type="match status" value="1"/>
</dbReference>
<dbReference type="SUPFAM" id="SSF52833">
    <property type="entry name" value="Thioredoxin-like"/>
    <property type="match status" value="1"/>
</dbReference>
<evidence type="ECO:0000259" key="13">
    <source>
        <dbReference type="PROSITE" id="PS50404"/>
    </source>
</evidence>
<comment type="catalytic activity">
    <reaction evidence="1">
        <text>4-maleylacetoacetate = 4-fumarylacetoacetate</text>
        <dbReference type="Rhea" id="RHEA:14817"/>
        <dbReference type="ChEBI" id="CHEBI:17105"/>
        <dbReference type="ChEBI" id="CHEBI:18034"/>
        <dbReference type="EC" id="5.2.1.2"/>
    </reaction>
</comment>
<dbReference type="InterPro" id="IPR004045">
    <property type="entry name" value="Glutathione_S-Trfase_N"/>
</dbReference>
<dbReference type="Gene3D" id="1.20.1050.10">
    <property type="match status" value="1"/>
</dbReference>
<dbReference type="InterPro" id="IPR036282">
    <property type="entry name" value="Glutathione-S-Trfase_C_sf"/>
</dbReference>
<evidence type="ECO:0000256" key="1">
    <source>
        <dbReference type="ARBA" id="ARBA00001622"/>
    </source>
</evidence>